<accession>A0A445C9X8</accession>
<dbReference type="AlphaFoldDB" id="A0A445C9X8"/>
<evidence type="ECO:0000313" key="4">
    <source>
        <dbReference type="Proteomes" id="UP000289738"/>
    </source>
</evidence>
<feature type="compositionally biased region" description="Polar residues" evidence="1">
    <location>
        <begin position="226"/>
        <end position="239"/>
    </location>
</feature>
<feature type="compositionally biased region" description="Basic and acidic residues" evidence="1">
    <location>
        <begin position="384"/>
        <end position="395"/>
    </location>
</feature>
<proteinExistence type="predicted"/>
<feature type="compositionally biased region" description="Acidic residues" evidence="1">
    <location>
        <begin position="274"/>
        <end position="289"/>
    </location>
</feature>
<comment type="caution">
    <text evidence="3">The sequence shown here is derived from an EMBL/GenBank/DDBJ whole genome shotgun (WGS) entry which is preliminary data.</text>
</comment>
<dbReference type="EMBL" id="SDMP01000007">
    <property type="protein sequence ID" value="RYR47709.1"/>
    <property type="molecule type" value="Genomic_DNA"/>
</dbReference>
<feature type="compositionally biased region" description="Basic and acidic residues" evidence="1">
    <location>
        <begin position="318"/>
        <end position="328"/>
    </location>
</feature>
<evidence type="ECO:0000256" key="1">
    <source>
        <dbReference type="SAM" id="MobiDB-lite"/>
    </source>
</evidence>
<feature type="compositionally biased region" description="Low complexity" evidence="1">
    <location>
        <begin position="243"/>
        <end position="258"/>
    </location>
</feature>
<feature type="region of interest" description="Disordered" evidence="1">
    <location>
        <begin position="125"/>
        <end position="395"/>
    </location>
</feature>
<feature type="compositionally biased region" description="Polar residues" evidence="1">
    <location>
        <begin position="202"/>
        <end position="213"/>
    </location>
</feature>
<keyword evidence="4" id="KW-1185">Reference proteome</keyword>
<dbReference type="Proteomes" id="UP000289738">
    <property type="component" value="Chromosome A07"/>
</dbReference>
<organism evidence="3 4">
    <name type="scientific">Arachis hypogaea</name>
    <name type="common">Peanut</name>
    <dbReference type="NCBI Taxonomy" id="3818"/>
    <lineage>
        <taxon>Eukaryota</taxon>
        <taxon>Viridiplantae</taxon>
        <taxon>Streptophyta</taxon>
        <taxon>Embryophyta</taxon>
        <taxon>Tracheophyta</taxon>
        <taxon>Spermatophyta</taxon>
        <taxon>Magnoliopsida</taxon>
        <taxon>eudicotyledons</taxon>
        <taxon>Gunneridae</taxon>
        <taxon>Pentapetalae</taxon>
        <taxon>rosids</taxon>
        <taxon>fabids</taxon>
        <taxon>Fabales</taxon>
        <taxon>Fabaceae</taxon>
        <taxon>Papilionoideae</taxon>
        <taxon>50 kb inversion clade</taxon>
        <taxon>dalbergioids sensu lato</taxon>
        <taxon>Dalbergieae</taxon>
        <taxon>Pterocarpus clade</taxon>
        <taxon>Arachis</taxon>
    </lineage>
</organism>
<feature type="compositionally biased region" description="Polar residues" evidence="1">
    <location>
        <begin position="172"/>
        <end position="194"/>
    </location>
</feature>
<reference evidence="3 4" key="1">
    <citation type="submission" date="2019-01" db="EMBL/GenBank/DDBJ databases">
        <title>Sequencing of cultivated peanut Arachis hypogaea provides insights into genome evolution and oil improvement.</title>
        <authorList>
            <person name="Chen X."/>
        </authorList>
    </citation>
    <scope>NUCLEOTIDE SEQUENCE [LARGE SCALE GENOMIC DNA]</scope>
    <source>
        <strain evidence="4">cv. Fuhuasheng</strain>
        <tissue evidence="3">Leaves</tissue>
    </source>
</reference>
<sequence length="395" mass="44279">MEGPPMTFVFHHGGMFKNSIDGDMIYEPDNTEVLMGVDGDTLDVFFVRGYYKELGYIEAGNCWWKVPGVPLSSGLRSLVTDADLIAICKDCRRNQHVINIYLEHCISQPCIVDNMVEDVVNVEAESSKQKNSSQAKKCHSEPAKMLTTSHPESNKQTHQPIKPIPQPSSQSNKLTIKPNSQLNKPAMKPNSQPTKPFHKPSQAITQPIKTPSQPIKPHPQPKRVTRQGSTVPPQSNTPSEIAKNSQGNSNKNKYGGNSCRLTRSGRHVKQTPIQEEDGDSHDSYESTEDELYRPPKVVGDNLYSNDNDSETDNRNSGGRKDIKSELKEKHRPLKTRLGDKEIETDDSSYEGSEDEQNSDSDLDEDDDDLESDSDCMHAISTIQDKNDKRVEEYCH</sequence>
<dbReference type="InterPro" id="IPR058594">
    <property type="entry name" value="PB1-like_dom_pln"/>
</dbReference>
<name>A0A445C9X8_ARAHY</name>
<protein>
    <recommendedName>
        <fullName evidence="2">PB1-like domain-containing protein</fullName>
    </recommendedName>
</protein>
<evidence type="ECO:0000313" key="3">
    <source>
        <dbReference type="EMBL" id="RYR47709.1"/>
    </source>
</evidence>
<feature type="compositionally biased region" description="Low complexity" evidence="1">
    <location>
        <begin position="125"/>
        <end position="135"/>
    </location>
</feature>
<feature type="compositionally biased region" description="Polar residues" evidence="1">
    <location>
        <begin position="146"/>
        <end position="158"/>
    </location>
</feature>
<evidence type="ECO:0000259" key="2">
    <source>
        <dbReference type="Pfam" id="PF26130"/>
    </source>
</evidence>
<dbReference type="Pfam" id="PF26130">
    <property type="entry name" value="PB1-like"/>
    <property type="match status" value="1"/>
</dbReference>
<feature type="compositionally biased region" description="Acidic residues" evidence="1">
    <location>
        <begin position="342"/>
        <end position="373"/>
    </location>
</feature>
<feature type="domain" description="PB1-like" evidence="2">
    <location>
        <begin position="5"/>
        <end position="104"/>
    </location>
</feature>
<gene>
    <name evidence="3" type="ORF">Ahy_A07g033656</name>
</gene>